<keyword evidence="1" id="KW-0732">Signal</keyword>
<name>A0A8B8EAE7_CRAVI</name>
<dbReference type="RefSeq" id="XP_022336466.1">
    <property type="nucleotide sequence ID" value="XM_022480758.1"/>
</dbReference>
<dbReference type="OrthoDB" id="5949187at2759"/>
<dbReference type="Proteomes" id="UP000694844">
    <property type="component" value="Chromosome 5"/>
</dbReference>
<evidence type="ECO:0000256" key="1">
    <source>
        <dbReference type="SAM" id="SignalP"/>
    </source>
</evidence>
<dbReference type="PANTHER" id="PTHR33539:SF1">
    <property type="entry name" value="UPF0764 PROTEIN C16ORF89"/>
    <property type="match status" value="1"/>
</dbReference>
<dbReference type="PANTHER" id="PTHR33539">
    <property type="entry name" value="UPF0764 PROTEIN C16ORF89"/>
    <property type="match status" value="1"/>
</dbReference>
<organism evidence="2 3">
    <name type="scientific">Crassostrea virginica</name>
    <name type="common">Eastern oyster</name>
    <dbReference type="NCBI Taxonomy" id="6565"/>
    <lineage>
        <taxon>Eukaryota</taxon>
        <taxon>Metazoa</taxon>
        <taxon>Spiralia</taxon>
        <taxon>Lophotrochozoa</taxon>
        <taxon>Mollusca</taxon>
        <taxon>Bivalvia</taxon>
        <taxon>Autobranchia</taxon>
        <taxon>Pteriomorphia</taxon>
        <taxon>Ostreida</taxon>
        <taxon>Ostreoidea</taxon>
        <taxon>Ostreidae</taxon>
        <taxon>Crassostrea</taxon>
    </lineage>
</organism>
<feature type="signal peptide" evidence="1">
    <location>
        <begin position="1"/>
        <end position="16"/>
    </location>
</feature>
<dbReference type="GO" id="GO:0005829">
    <property type="term" value="C:cytosol"/>
    <property type="evidence" value="ECO:0007669"/>
    <property type="project" value="TreeGrafter"/>
</dbReference>
<proteinExistence type="predicted"/>
<sequence length="381" mass="42975">MIRATVVALCVLGATGFVVNSGNDLLGKVLDNLEKQIAFFSADFSDINVDGLFGLRMAQGQLVAAVEACHKKPTCVAMYLSKLKKMEAQVGETSDKALPYVKNSDPAYYTRFLQTISKAWILPYQPTLFDDAELGSVVLGTNTSYNEDYGDACYARVMGTFSKDVPRCTVTPECWDFMTSKGTSQYAITHQLLYFIVIEHVGCLNQVEKNLHGQKIREVQTQMCEKIYKEASNLVKKGNVKSINRDLFLEQTVLCGPLGYESFMREDWIKMTLRWLDTHYGCFRMTLADLEQLTDEMVNEIYEGRNVSKATVEKAKVAAEEESKESFEKEQAKELKEETNSSPTMRKLMREKGMKDDCLAHTSGLGFGVYATYLNYLILQM</sequence>
<evidence type="ECO:0000313" key="3">
    <source>
        <dbReference type="RefSeq" id="XP_022336466.1"/>
    </source>
</evidence>
<feature type="chain" id="PRO_5034036165" evidence="1">
    <location>
        <begin position="17"/>
        <end position="381"/>
    </location>
</feature>
<dbReference type="InterPro" id="IPR031751">
    <property type="entry name" value="DUF4735"/>
</dbReference>
<evidence type="ECO:0000313" key="2">
    <source>
        <dbReference type="Proteomes" id="UP000694844"/>
    </source>
</evidence>
<dbReference type="KEGG" id="cvn:111132858"/>
<keyword evidence="2" id="KW-1185">Reference proteome</keyword>
<dbReference type="GeneID" id="111132858"/>
<dbReference type="GO" id="GO:0016020">
    <property type="term" value="C:membrane"/>
    <property type="evidence" value="ECO:0007669"/>
    <property type="project" value="TreeGrafter"/>
</dbReference>
<gene>
    <name evidence="3" type="primary">LOC111132858</name>
</gene>
<accession>A0A8B8EAE7</accession>
<dbReference type="AlphaFoldDB" id="A0A8B8EAE7"/>
<protein>
    <submittedName>
        <fullName evidence="3">UPF0764 protein C16orf89 homolog</fullName>
    </submittedName>
</protein>
<reference evidence="3" key="1">
    <citation type="submission" date="2025-08" db="UniProtKB">
        <authorList>
            <consortium name="RefSeq"/>
        </authorList>
    </citation>
    <scope>IDENTIFICATION</scope>
    <source>
        <tissue evidence="3">Whole sample</tissue>
    </source>
</reference>
<dbReference type="Pfam" id="PF15882">
    <property type="entry name" value="DUF4735"/>
    <property type="match status" value="1"/>
</dbReference>